<name>A0AA45R6V0_9PSEU</name>
<evidence type="ECO:0000313" key="2">
    <source>
        <dbReference type="EMBL" id="QUF07068.1"/>
    </source>
</evidence>
<feature type="compositionally biased region" description="Basic and acidic residues" evidence="1">
    <location>
        <begin position="41"/>
        <end position="69"/>
    </location>
</feature>
<reference evidence="2" key="1">
    <citation type="submission" date="2021-04" db="EMBL/GenBank/DDBJ databases">
        <title>Genomic sequence of Actinosynnema pretiosum subsp. pretiosum ATCC 31280 (C-14919).</title>
        <authorList>
            <person name="Bai L."/>
            <person name="Wang X."/>
            <person name="Xiao Y."/>
        </authorList>
    </citation>
    <scope>NUCLEOTIDE SEQUENCE</scope>
    <source>
        <strain evidence="2">ATCC 31280</strain>
    </source>
</reference>
<evidence type="ECO:0000256" key="1">
    <source>
        <dbReference type="SAM" id="MobiDB-lite"/>
    </source>
</evidence>
<dbReference type="AlphaFoldDB" id="A0AA45R6V0"/>
<organism evidence="2 3">
    <name type="scientific">Actinosynnema pretiosum subsp. pretiosum</name>
    <dbReference type="NCBI Taxonomy" id="103721"/>
    <lineage>
        <taxon>Bacteria</taxon>
        <taxon>Bacillati</taxon>
        <taxon>Actinomycetota</taxon>
        <taxon>Actinomycetes</taxon>
        <taxon>Pseudonocardiales</taxon>
        <taxon>Pseudonocardiaceae</taxon>
        <taxon>Actinosynnema</taxon>
    </lineage>
</organism>
<sequence length="110" mass="11857">MVVVRSSAIFLVLALVAAFLTCEVDLAAVRSHGGHSGGHSSSEEKIPRELREAPKFRAGALEEQRERPTRPVARPAFPNRPNPPATISAPPAEPDADPWTSPPALQVFRT</sequence>
<gene>
    <name evidence="2" type="ORF">KCV87_14105</name>
</gene>
<evidence type="ECO:0000313" key="3">
    <source>
        <dbReference type="Proteomes" id="UP000677152"/>
    </source>
</evidence>
<feature type="region of interest" description="Disordered" evidence="1">
    <location>
        <begin position="30"/>
        <end position="110"/>
    </location>
</feature>
<dbReference type="Proteomes" id="UP000677152">
    <property type="component" value="Chromosome"/>
</dbReference>
<protein>
    <submittedName>
        <fullName evidence="2">Uncharacterized protein</fullName>
    </submittedName>
</protein>
<dbReference type="EMBL" id="CP073249">
    <property type="protein sequence ID" value="QUF07068.1"/>
    <property type="molecule type" value="Genomic_DNA"/>
</dbReference>
<accession>A0AA45R6V0</accession>
<proteinExistence type="predicted"/>